<keyword evidence="12 13" id="KW-0539">Nucleus</keyword>
<dbReference type="EMBL" id="CAJZBQ010000017">
    <property type="protein sequence ID" value="CAG9317011.1"/>
    <property type="molecule type" value="Genomic_DNA"/>
</dbReference>
<dbReference type="Gene3D" id="1.10.150.110">
    <property type="entry name" value="DNA polymerase beta, N-terminal domain-like"/>
    <property type="match status" value="1"/>
</dbReference>
<proteinExistence type="inferred from homology"/>
<comment type="caution">
    <text evidence="15">The sequence shown here is derived from an EMBL/GenBank/DDBJ whole genome shotgun (WGS) entry which is preliminary data.</text>
</comment>
<evidence type="ECO:0000256" key="11">
    <source>
        <dbReference type="ARBA" id="ARBA00023204"/>
    </source>
</evidence>
<name>A0AAU9J0D7_9CILI</name>
<organism evidence="15 16">
    <name type="scientific">Blepharisma stoltei</name>
    <dbReference type="NCBI Taxonomy" id="1481888"/>
    <lineage>
        <taxon>Eukaryota</taxon>
        <taxon>Sar</taxon>
        <taxon>Alveolata</taxon>
        <taxon>Ciliophora</taxon>
        <taxon>Postciliodesmatophora</taxon>
        <taxon>Heterotrichea</taxon>
        <taxon>Heterotrichida</taxon>
        <taxon>Blepharismidae</taxon>
        <taxon>Blepharisma</taxon>
    </lineage>
</organism>
<evidence type="ECO:0000259" key="14">
    <source>
        <dbReference type="SMART" id="SM00891"/>
    </source>
</evidence>
<evidence type="ECO:0000256" key="4">
    <source>
        <dbReference type="ARBA" id="ARBA00022722"/>
    </source>
</evidence>
<dbReference type="InterPro" id="IPR011335">
    <property type="entry name" value="Restrct_endonuc-II-like"/>
</dbReference>
<dbReference type="PANTHER" id="PTHR13451:SF0">
    <property type="entry name" value="CROSSOVER JUNCTION ENDONUCLEASE MUS81"/>
    <property type="match status" value="1"/>
</dbReference>
<keyword evidence="8 13" id="KW-0378">Hydrolase</keyword>
<dbReference type="InterPro" id="IPR033309">
    <property type="entry name" value="Mus81"/>
</dbReference>
<dbReference type="GO" id="GO:0000727">
    <property type="term" value="P:double-strand break repair via break-induced replication"/>
    <property type="evidence" value="ECO:0007669"/>
    <property type="project" value="UniProtKB-UniRule"/>
</dbReference>
<keyword evidence="5 13" id="KW-0479">Metal-binding</keyword>
<dbReference type="GO" id="GO:0005634">
    <property type="term" value="C:nucleus"/>
    <property type="evidence" value="ECO:0007669"/>
    <property type="project" value="UniProtKB-SubCell"/>
</dbReference>
<keyword evidence="16" id="KW-1185">Reference proteome</keyword>
<accession>A0AAU9J0D7</accession>
<dbReference type="GO" id="GO:0031573">
    <property type="term" value="P:mitotic intra-S DNA damage checkpoint signaling"/>
    <property type="evidence" value="ECO:0007669"/>
    <property type="project" value="TreeGrafter"/>
</dbReference>
<protein>
    <recommendedName>
        <fullName evidence="13">Crossover junction endonuclease MUS81</fullName>
        <ecNumber evidence="13">3.1.22.-</ecNumber>
    </recommendedName>
</protein>
<dbReference type="InterPro" id="IPR047416">
    <property type="entry name" value="XPF_nuclease_Mus81"/>
</dbReference>
<reference evidence="15" key="1">
    <citation type="submission" date="2021-09" db="EMBL/GenBank/DDBJ databases">
        <authorList>
            <consortium name="AG Swart"/>
            <person name="Singh M."/>
            <person name="Singh A."/>
            <person name="Seah K."/>
            <person name="Emmerich C."/>
        </authorList>
    </citation>
    <scope>NUCLEOTIDE SEQUENCE</scope>
    <source>
        <strain evidence="15">ATCC30299</strain>
    </source>
</reference>
<evidence type="ECO:0000256" key="9">
    <source>
        <dbReference type="ARBA" id="ARBA00022842"/>
    </source>
</evidence>
<keyword evidence="11 13" id="KW-0234">DNA repair</keyword>
<keyword evidence="10 13" id="KW-0233">DNA recombination</keyword>
<keyword evidence="7 13" id="KW-0227">DNA damage</keyword>
<dbReference type="GO" id="GO:0006308">
    <property type="term" value="P:DNA catabolic process"/>
    <property type="evidence" value="ECO:0007669"/>
    <property type="project" value="UniProtKB-UniRule"/>
</dbReference>
<dbReference type="GO" id="GO:0048476">
    <property type="term" value="C:Holliday junction resolvase complex"/>
    <property type="evidence" value="ECO:0007669"/>
    <property type="project" value="UniProtKB-UniRule"/>
</dbReference>
<evidence type="ECO:0000256" key="7">
    <source>
        <dbReference type="ARBA" id="ARBA00022763"/>
    </source>
</evidence>
<sequence length="485" mass="55644">MSRSKNLKCNENLYLYEKLDDLRTYLIKRGEERKAMNAKRILSALIKFPLPILSAKIASSLLQGVGPWFEAKFEEWIKEKPIKRKSEEIPSTQVEKVKKYIPEPGSDEWICLLSIYYSEEKKISTYDIGYICDQVLSGYYDIEKPKSPTQAFQTLIENGLVEEDCEVYSLTSIGEILTPKLISQCPRNFKKYLASQEERKEFDPDSWIEDSNDASTEASNSSQNFSNFSIVLLVDTAERLYMDFQAISERLINRNVIVEKSKLWIGDYMWLCKLEQEPGVFIDFSLGIVVERKTADDLASSLVDGRYEAQKIRLKQAGIKCIYLLEGTKPSPGSRISQDTLLNALASTQFNYGFQVKITKDSQDTLNWLARMTAALQVEVSGWSLDKFEKLETFENYFDSTNPNGKLTVYNLFGKQLRALDNCGEQGTLAILKNYKTPYKLYRELKNAASKGKRHLARILKEIKLENGNTLSKTLREQLIQLFLC</sequence>
<dbReference type="AlphaFoldDB" id="A0AAU9J0D7"/>
<evidence type="ECO:0000256" key="1">
    <source>
        <dbReference type="ARBA" id="ARBA00001946"/>
    </source>
</evidence>
<dbReference type="EC" id="3.1.22.-" evidence="13"/>
<gene>
    <name evidence="15" type="ORF">BSTOLATCC_MIC17638</name>
</gene>
<evidence type="ECO:0000256" key="6">
    <source>
        <dbReference type="ARBA" id="ARBA00022759"/>
    </source>
</evidence>
<evidence type="ECO:0000256" key="12">
    <source>
        <dbReference type="ARBA" id="ARBA00023242"/>
    </source>
</evidence>
<evidence type="ECO:0000256" key="5">
    <source>
        <dbReference type="ARBA" id="ARBA00022723"/>
    </source>
</evidence>
<dbReference type="GO" id="GO:0000712">
    <property type="term" value="P:resolution of meiotic recombination intermediates"/>
    <property type="evidence" value="ECO:0007669"/>
    <property type="project" value="TreeGrafter"/>
</dbReference>
<evidence type="ECO:0000256" key="13">
    <source>
        <dbReference type="RuleBase" id="RU369042"/>
    </source>
</evidence>
<keyword evidence="9 13" id="KW-0460">Magnesium</keyword>
<evidence type="ECO:0000256" key="3">
    <source>
        <dbReference type="ARBA" id="ARBA00010015"/>
    </source>
</evidence>
<evidence type="ECO:0000313" key="16">
    <source>
        <dbReference type="Proteomes" id="UP001162131"/>
    </source>
</evidence>
<comment type="subcellular location">
    <subcellularLocation>
        <location evidence="2 13">Nucleus</location>
    </subcellularLocation>
</comment>
<evidence type="ECO:0000256" key="2">
    <source>
        <dbReference type="ARBA" id="ARBA00004123"/>
    </source>
</evidence>
<evidence type="ECO:0000256" key="10">
    <source>
        <dbReference type="ARBA" id="ARBA00023172"/>
    </source>
</evidence>
<comment type="cofactor">
    <cofactor evidence="1 13">
        <name>Mg(2+)</name>
        <dbReference type="ChEBI" id="CHEBI:18420"/>
    </cofactor>
</comment>
<dbReference type="Pfam" id="PF02732">
    <property type="entry name" value="ERCC4"/>
    <property type="match status" value="1"/>
</dbReference>
<evidence type="ECO:0000256" key="8">
    <source>
        <dbReference type="ARBA" id="ARBA00022801"/>
    </source>
</evidence>
<dbReference type="SUPFAM" id="SSF52980">
    <property type="entry name" value="Restriction endonuclease-like"/>
    <property type="match status" value="1"/>
</dbReference>
<dbReference type="InterPro" id="IPR042530">
    <property type="entry name" value="EME1/EME2_C"/>
</dbReference>
<evidence type="ECO:0000313" key="15">
    <source>
        <dbReference type="EMBL" id="CAG9317011.1"/>
    </source>
</evidence>
<comment type="similarity">
    <text evidence="3 13">Belongs to the XPF family.</text>
</comment>
<keyword evidence="4 13" id="KW-0540">Nuclease</keyword>
<dbReference type="Proteomes" id="UP001162131">
    <property type="component" value="Unassembled WGS sequence"/>
</dbReference>
<dbReference type="GO" id="GO:0048257">
    <property type="term" value="F:3'-flap endonuclease activity"/>
    <property type="evidence" value="ECO:0007669"/>
    <property type="project" value="TreeGrafter"/>
</dbReference>
<dbReference type="InterPro" id="IPR027421">
    <property type="entry name" value="DNA_pol_lamdba_lyase_dom_sf"/>
</dbReference>
<dbReference type="GO" id="GO:0046872">
    <property type="term" value="F:metal ion binding"/>
    <property type="evidence" value="ECO:0007669"/>
    <property type="project" value="UniProtKB-UniRule"/>
</dbReference>
<dbReference type="GO" id="GO:0008821">
    <property type="term" value="F:crossover junction DNA endonuclease activity"/>
    <property type="evidence" value="ECO:0007669"/>
    <property type="project" value="UniProtKB-UniRule"/>
</dbReference>
<dbReference type="CDD" id="cd20074">
    <property type="entry name" value="XPF_nuclease_Mus81"/>
    <property type="match status" value="1"/>
</dbReference>
<dbReference type="Gene3D" id="1.10.150.670">
    <property type="entry name" value="Crossover junction endonuclease EME1, DNA-binding domain"/>
    <property type="match status" value="1"/>
</dbReference>
<dbReference type="PANTHER" id="PTHR13451">
    <property type="entry name" value="CLASS II CROSSOVER JUNCTION ENDONUCLEASE MUS81"/>
    <property type="match status" value="1"/>
</dbReference>
<dbReference type="Gene3D" id="3.40.50.10130">
    <property type="match status" value="1"/>
</dbReference>
<comment type="function">
    <text evidence="13">Interacts with EME1 to form a DNA structure-specific endonuclease with substrate preference for branched DNA structures with a 5'-end at the branch nick. Typical substrates include 3'-flap structures, D-loops, replication forks and nicked Holliday junctions. May be required in mitosis for the processing of stalled or collapsed replication fork intermediates. May be required in meiosis for the repair of meiosis-specific double strand breaks subsequent to single-end invasion (SEI).</text>
</comment>
<keyword evidence="6 13" id="KW-0255">Endonuclease</keyword>
<feature type="domain" description="ERCC4" evidence="14">
    <location>
        <begin position="231"/>
        <end position="329"/>
    </location>
</feature>
<dbReference type="InterPro" id="IPR006166">
    <property type="entry name" value="ERCC4_domain"/>
</dbReference>
<dbReference type="SMART" id="SM00891">
    <property type="entry name" value="ERCC4"/>
    <property type="match status" value="1"/>
</dbReference>
<dbReference type="GO" id="GO:0003677">
    <property type="term" value="F:DNA binding"/>
    <property type="evidence" value="ECO:0007669"/>
    <property type="project" value="UniProtKB-UniRule"/>
</dbReference>
<comment type="subunit">
    <text evidence="13">Interacts with EME1.</text>
</comment>